<reference evidence="8 9" key="1">
    <citation type="journal article" date="2013" name="Nature">
        <title>Insights into bilaterian evolution from three spiralian genomes.</title>
        <authorList>
            <person name="Simakov O."/>
            <person name="Marletaz F."/>
            <person name="Cho S.J."/>
            <person name="Edsinger-Gonzales E."/>
            <person name="Havlak P."/>
            <person name="Hellsten U."/>
            <person name="Kuo D.H."/>
            <person name="Larsson T."/>
            <person name="Lv J."/>
            <person name="Arendt D."/>
            <person name="Savage R."/>
            <person name="Osoegawa K."/>
            <person name="de Jong P."/>
            <person name="Grimwood J."/>
            <person name="Chapman J.A."/>
            <person name="Shapiro H."/>
            <person name="Aerts A."/>
            <person name="Otillar R.P."/>
            <person name="Terry A.Y."/>
            <person name="Boore J.L."/>
            <person name="Grigoriev I.V."/>
            <person name="Lindberg D.R."/>
            <person name="Seaver E.C."/>
            <person name="Weisblat D.A."/>
            <person name="Putnam N.H."/>
            <person name="Rokhsar D.S."/>
        </authorList>
    </citation>
    <scope>NUCLEOTIDE SEQUENCE [LARGE SCALE GENOMIC DNA]</scope>
</reference>
<feature type="compositionally biased region" description="Basic and acidic residues" evidence="6">
    <location>
        <begin position="20"/>
        <end position="39"/>
    </location>
</feature>
<organism evidence="8 9">
    <name type="scientific">Lottia gigantea</name>
    <name type="common">Giant owl limpet</name>
    <dbReference type="NCBI Taxonomy" id="225164"/>
    <lineage>
        <taxon>Eukaryota</taxon>
        <taxon>Metazoa</taxon>
        <taxon>Spiralia</taxon>
        <taxon>Lophotrochozoa</taxon>
        <taxon>Mollusca</taxon>
        <taxon>Gastropoda</taxon>
        <taxon>Patellogastropoda</taxon>
        <taxon>Lottioidea</taxon>
        <taxon>Lottiidae</taxon>
        <taxon>Lottia</taxon>
    </lineage>
</organism>
<feature type="domain" description="C2H2-type" evidence="7">
    <location>
        <begin position="189"/>
        <end position="216"/>
    </location>
</feature>
<evidence type="ECO:0000259" key="7">
    <source>
        <dbReference type="PROSITE" id="PS50157"/>
    </source>
</evidence>
<feature type="domain" description="C2H2-type" evidence="7">
    <location>
        <begin position="397"/>
        <end position="424"/>
    </location>
</feature>
<keyword evidence="9" id="KW-1185">Reference proteome</keyword>
<keyword evidence="4" id="KW-0862">Zinc</keyword>
<evidence type="ECO:0000256" key="6">
    <source>
        <dbReference type="SAM" id="MobiDB-lite"/>
    </source>
</evidence>
<feature type="domain" description="C2H2-type" evidence="7">
    <location>
        <begin position="370"/>
        <end position="396"/>
    </location>
</feature>
<feature type="compositionally biased region" description="Basic and acidic residues" evidence="6">
    <location>
        <begin position="1"/>
        <end position="12"/>
    </location>
</feature>
<feature type="domain" description="C2H2-type" evidence="7">
    <location>
        <begin position="91"/>
        <end position="119"/>
    </location>
</feature>
<dbReference type="InterPro" id="IPR036236">
    <property type="entry name" value="Znf_C2H2_sf"/>
</dbReference>
<evidence type="ECO:0000256" key="5">
    <source>
        <dbReference type="PROSITE-ProRule" id="PRU00042"/>
    </source>
</evidence>
<dbReference type="CTD" id="20245377"/>
<sequence>MKIDILESKMEAELIEESNGETHRSAETPTKDSDLESLKKSSPILEGLICGREKSSLTNSTISPIKGRESMEDSLSSLPSTLPSNKKDDVFICMECDDQFSFIENLEEHILVLHQDQRIFKCITCKAKFLDQTVLHAHLPHCSGKFLYLCFHCGEDFMYISQYEAHVETHSGENLFAENAHIGIPEYFTMCFQCGEEFIDKEEYIDHLKSHRSRKTHHCDFCLQSFCNSDEYEEHLGSCYQPMGDGTQISGTYECIDCGESFNNYTKFAEHQKLHENANFFICKCEIKFSTNLALKNHVLEMDDVENHIEIKTFHCQYCDKGFSHPGHYKRHLLSHNVKKKFSCEQCGKIFDRQNYLDIHTLQHQGDRPFVCECGKTFGAKKRLNRHKKIHYRDSLINCSQCGKGFTELSRLKCHMKTHSGLRPFTCHICNHSFTRSNHLKRHMGIH</sequence>
<evidence type="ECO:0000313" key="9">
    <source>
        <dbReference type="Proteomes" id="UP000030746"/>
    </source>
</evidence>
<dbReference type="PANTHER" id="PTHR24379:SF127">
    <property type="entry name" value="BLOODY FINGERS-RELATED"/>
    <property type="match status" value="1"/>
</dbReference>
<feature type="domain" description="C2H2-type" evidence="7">
    <location>
        <begin position="425"/>
        <end position="447"/>
    </location>
</feature>
<dbReference type="FunFam" id="3.30.160.60:FF:000624">
    <property type="entry name" value="zinc finger protein 697"/>
    <property type="match status" value="1"/>
</dbReference>
<dbReference type="EMBL" id="KB200367">
    <property type="protein sequence ID" value="ESP01813.1"/>
    <property type="molecule type" value="Genomic_DNA"/>
</dbReference>
<dbReference type="SMART" id="SM00355">
    <property type="entry name" value="ZnF_C2H2"/>
    <property type="match status" value="11"/>
</dbReference>
<feature type="non-terminal residue" evidence="8">
    <location>
        <position position="447"/>
    </location>
</feature>
<keyword evidence="2" id="KW-0677">Repeat</keyword>
<dbReference type="PROSITE" id="PS50157">
    <property type="entry name" value="ZINC_FINGER_C2H2_2"/>
    <property type="match status" value="9"/>
</dbReference>
<protein>
    <recommendedName>
        <fullName evidence="7">C2H2-type domain-containing protein</fullName>
    </recommendedName>
</protein>
<dbReference type="HOGENOM" id="CLU_002678_2_2_1"/>
<evidence type="ECO:0000256" key="4">
    <source>
        <dbReference type="ARBA" id="ARBA00022833"/>
    </source>
</evidence>
<accession>V4AWD0</accession>
<feature type="region of interest" description="Disordered" evidence="6">
    <location>
        <begin position="1"/>
        <end position="39"/>
    </location>
</feature>
<evidence type="ECO:0000256" key="3">
    <source>
        <dbReference type="ARBA" id="ARBA00022771"/>
    </source>
</evidence>
<feature type="domain" description="C2H2-type" evidence="7">
    <location>
        <begin position="314"/>
        <end position="341"/>
    </location>
</feature>
<feature type="domain" description="C2H2-type" evidence="7">
    <location>
        <begin position="148"/>
        <end position="175"/>
    </location>
</feature>
<dbReference type="FunFam" id="3.30.160.60:FF:000100">
    <property type="entry name" value="Zinc finger 45-like"/>
    <property type="match status" value="1"/>
</dbReference>
<dbReference type="Pfam" id="PF00096">
    <property type="entry name" value="zf-C2H2"/>
    <property type="match status" value="3"/>
</dbReference>
<dbReference type="KEGG" id="lgi:LOTGIDRAFT_200031"/>
<dbReference type="AlphaFoldDB" id="V4AWD0"/>
<dbReference type="Proteomes" id="UP000030746">
    <property type="component" value="Unassembled WGS sequence"/>
</dbReference>
<dbReference type="GeneID" id="20245377"/>
<dbReference type="PANTHER" id="PTHR24379">
    <property type="entry name" value="KRAB AND ZINC FINGER DOMAIN-CONTAINING"/>
    <property type="match status" value="1"/>
</dbReference>
<dbReference type="PROSITE" id="PS00028">
    <property type="entry name" value="ZINC_FINGER_C2H2_1"/>
    <property type="match status" value="8"/>
</dbReference>
<evidence type="ECO:0000256" key="2">
    <source>
        <dbReference type="ARBA" id="ARBA00022737"/>
    </source>
</evidence>
<gene>
    <name evidence="8" type="ORF">LOTGIDRAFT_200031</name>
</gene>
<proteinExistence type="predicted"/>
<dbReference type="Gene3D" id="3.30.160.60">
    <property type="entry name" value="Classic Zinc Finger"/>
    <property type="match status" value="7"/>
</dbReference>
<keyword evidence="3 5" id="KW-0863">Zinc-finger</keyword>
<feature type="domain" description="C2H2-type" evidence="7">
    <location>
        <begin position="253"/>
        <end position="280"/>
    </location>
</feature>
<dbReference type="SUPFAM" id="SSF57667">
    <property type="entry name" value="beta-beta-alpha zinc fingers"/>
    <property type="match status" value="6"/>
</dbReference>
<dbReference type="RefSeq" id="XP_009047493.1">
    <property type="nucleotide sequence ID" value="XM_009049245.1"/>
</dbReference>
<dbReference type="OMA" id="RSICARM"/>
<keyword evidence="1" id="KW-0479">Metal-binding</keyword>
<dbReference type="InterPro" id="IPR013087">
    <property type="entry name" value="Znf_C2H2_type"/>
</dbReference>
<feature type="domain" description="C2H2-type" evidence="7">
    <location>
        <begin position="342"/>
        <end position="369"/>
    </location>
</feature>
<dbReference type="GO" id="GO:0008270">
    <property type="term" value="F:zinc ion binding"/>
    <property type="evidence" value="ECO:0007669"/>
    <property type="project" value="UniProtKB-KW"/>
</dbReference>
<evidence type="ECO:0000313" key="8">
    <source>
        <dbReference type="EMBL" id="ESP01813.1"/>
    </source>
</evidence>
<name>V4AWD0_LOTGI</name>
<dbReference type="OrthoDB" id="40579at2759"/>
<evidence type="ECO:0000256" key="1">
    <source>
        <dbReference type="ARBA" id="ARBA00022723"/>
    </source>
</evidence>